<organism evidence="1 2">
    <name type="scientific">Streptococcus rupicaprae</name>
    <dbReference type="NCBI Taxonomy" id="759619"/>
    <lineage>
        <taxon>Bacteria</taxon>
        <taxon>Bacillati</taxon>
        <taxon>Bacillota</taxon>
        <taxon>Bacilli</taxon>
        <taxon>Lactobacillales</taxon>
        <taxon>Streptococcaceae</taxon>
        <taxon>Streptococcus</taxon>
    </lineage>
</organism>
<keyword evidence="2" id="KW-1185">Reference proteome</keyword>
<gene>
    <name evidence="1" type="ORF">ABID29_001787</name>
</gene>
<dbReference type="RefSeq" id="WP_354365789.1">
    <property type="nucleotide sequence ID" value="NZ_JBEPLO010000021.1"/>
</dbReference>
<comment type="caution">
    <text evidence="1">The sequence shown here is derived from an EMBL/GenBank/DDBJ whole genome shotgun (WGS) entry which is preliminary data.</text>
</comment>
<dbReference type="Proteomes" id="UP001549122">
    <property type="component" value="Unassembled WGS sequence"/>
</dbReference>
<sequence>MFRKFIEDISKEETTVIEEIDKFRETIHHTSTTALVLMDLGVLPDDKLAKEKALLSHEISHAIKDILSGMSATDAMNKMVEKTREKSNAE</sequence>
<reference evidence="1 2" key="1">
    <citation type="submission" date="2024-06" db="EMBL/GenBank/DDBJ databases">
        <title>Genomic Encyclopedia of Type Strains, Phase IV (KMG-IV): sequencing the most valuable type-strain genomes for metagenomic binning, comparative biology and taxonomic classification.</title>
        <authorList>
            <person name="Goeker M."/>
        </authorList>
    </citation>
    <scope>NUCLEOTIDE SEQUENCE [LARGE SCALE GENOMIC DNA]</scope>
    <source>
        <strain evidence="1 2">DSM 28303</strain>
    </source>
</reference>
<evidence type="ECO:0000313" key="2">
    <source>
        <dbReference type="Proteomes" id="UP001549122"/>
    </source>
</evidence>
<dbReference type="EMBL" id="JBEPLO010000021">
    <property type="protein sequence ID" value="MET3558661.1"/>
    <property type="molecule type" value="Genomic_DNA"/>
</dbReference>
<accession>A0ABV2FJA9</accession>
<name>A0ABV2FJA9_9STRE</name>
<evidence type="ECO:0008006" key="3">
    <source>
        <dbReference type="Google" id="ProtNLM"/>
    </source>
</evidence>
<evidence type="ECO:0000313" key="1">
    <source>
        <dbReference type="EMBL" id="MET3558661.1"/>
    </source>
</evidence>
<proteinExistence type="predicted"/>
<protein>
    <recommendedName>
        <fullName evidence="3">Phage protein</fullName>
    </recommendedName>
</protein>